<dbReference type="GO" id="GO:0005634">
    <property type="term" value="C:nucleus"/>
    <property type="evidence" value="ECO:0007669"/>
    <property type="project" value="TreeGrafter"/>
</dbReference>
<name>A0A1D1VR69_RAMVA</name>
<comment type="caution">
    <text evidence="2">The sequence shown here is derived from an EMBL/GenBank/DDBJ whole genome shotgun (WGS) entry which is preliminary data.</text>
</comment>
<keyword evidence="3" id="KW-1185">Reference proteome</keyword>
<dbReference type="PANTHER" id="PTHR19303">
    <property type="entry name" value="TRANSPOSON"/>
    <property type="match status" value="1"/>
</dbReference>
<dbReference type="OrthoDB" id="9909311at2759"/>
<evidence type="ECO:0000313" key="3">
    <source>
        <dbReference type="Proteomes" id="UP000186922"/>
    </source>
</evidence>
<dbReference type="InterPro" id="IPR004875">
    <property type="entry name" value="DDE_SF_endonuclease_dom"/>
</dbReference>
<evidence type="ECO:0000313" key="2">
    <source>
        <dbReference type="EMBL" id="GAV04062.1"/>
    </source>
</evidence>
<sequence length="118" mass="13751">MTTKIFNSWLDWLNAEMIRQGRHVLLVVDNFIAHKVSSRLKVTLLFFPPNFTFRAQLSDAGIIKSFKDYFKRQVFQRAFEKIPVIRGVEDFVKGLTVFDAVDLAIEAWRSVKPFTIVN</sequence>
<accession>A0A1D1VR69</accession>
<dbReference type="GO" id="GO:0003677">
    <property type="term" value="F:DNA binding"/>
    <property type="evidence" value="ECO:0007669"/>
    <property type="project" value="TreeGrafter"/>
</dbReference>
<dbReference type="PANTHER" id="PTHR19303:SF73">
    <property type="entry name" value="PROTEIN PDC2"/>
    <property type="match status" value="1"/>
</dbReference>
<proteinExistence type="predicted"/>
<dbReference type="STRING" id="947166.A0A1D1VR69"/>
<dbReference type="Proteomes" id="UP000186922">
    <property type="component" value="Unassembled WGS sequence"/>
</dbReference>
<feature type="domain" description="DDE-1" evidence="1">
    <location>
        <begin position="1"/>
        <end position="117"/>
    </location>
</feature>
<dbReference type="AlphaFoldDB" id="A0A1D1VR69"/>
<gene>
    <name evidence="2" type="primary">RvY_14400-1</name>
    <name evidence="2" type="synonym">RvY_14400.1</name>
    <name evidence="2" type="ORF">RvY_14400</name>
</gene>
<organism evidence="2 3">
    <name type="scientific">Ramazzottius varieornatus</name>
    <name type="common">Water bear</name>
    <name type="synonym">Tardigrade</name>
    <dbReference type="NCBI Taxonomy" id="947166"/>
    <lineage>
        <taxon>Eukaryota</taxon>
        <taxon>Metazoa</taxon>
        <taxon>Ecdysozoa</taxon>
        <taxon>Tardigrada</taxon>
        <taxon>Eutardigrada</taxon>
        <taxon>Parachela</taxon>
        <taxon>Hypsibioidea</taxon>
        <taxon>Ramazzottiidae</taxon>
        <taxon>Ramazzottius</taxon>
    </lineage>
</organism>
<dbReference type="EMBL" id="BDGG01000010">
    <property type="protein sequence ID" value="GAV04062.1"/>
    <property type="molecule type" value="Genomic_DNA"/>
</dbReference>
<dbReference type="Pfam" id="PF03184">
    <property type="entry name" value="DDE_1"/>
    <property type="match status" value="1"/>
</dbReference>
<dbReference type="InterPro" id="IPR050863">
    <property type="entry name" value="CenT-Element_Derived"/>
</dbReference>
<evidence type="ECO:0000259" key="1">
    <source>
        <dbReference type="Pfam" id="PF03184"/>
    </source>
</evidence>
<protein>
    <recommendedName>
        <fullName evidence="1">DDE-1 domain-containing protein</fullName>
    </recommendedName>
</protein>
<reference evidence="2 3" key="1">
    <citation type="journal article" date="2016" name="Nat. Commun.">
        <title>Extremotolerant tardigrade genome and improved radiotolerance of human cultured cells by tardigrade-unique protein.</title>
        <authorList>
            <person name="Hashimoto T."/>
            <person name="Horikawa D.D."/>
            <person name="Saito Y."/>
            <person name="Kuwahara H."/>
            <person name="Kozuka-Hata H."/>
            <person name="Shin-I T."/>
            <person name="Minakuchi Y."/>
            <person name="Ohishi K."/>
            <person name="Motoyama A."/>
            <person name="Aizu T."/>
            <person name="Enomoto A."/>
            <person name="Kondo K."/>
            <person name="Tanaka S."/>
            <person name="Hara Y."/>
            <person name="Koshikawa S."/>
            <person name="Sagara H."/>
            <person name="Miura T."/>
            <person name="Yokobori S."/>
            <person name="Miyagawa K."/>
            <person name="Suzuki Y."/>
            <person name="Kubo T."/>
            <person name="Oyama M."/>
            <person name="Kohara Y."/>
            <person name="Fujiyama A."/>
            <person name="Arakawa K."/>
            <person name="Katayama T."/>
            <person name="Toyoda A."/>
            <person name="Kunieda T."/>
        </authorList>
    </citation>
    <scope>NUCLEOTIDE SEQUENCE [LARGE SCALE GENOMIC DNA]</scope>
    <source>
        <strain evidence="2 3">YOKOZUNA-1</strain>
    </source>
</reference>